<reference evidence="1" key="2">
    <citation type="submission" date="2019-12" db="EMBL/GenBank/DDBJ databases">
        <authorList>
            <person name="Hoang T.H.H."/>
            <person name="Okutani A."/>
        </authorList>
    </citation>
    <scope>NUCLEOTIDE SEQUENCE</scope>
    <source>
        <strain evidence="1">QuyetLC</strain>
    </source>
</reference>
<gene>
    <name evidence="1" type="ORF">QuyetLC_26820</name>
</gene>
<accession>A0A640MPZ6</accession>
<protein>
    <submittedName>
        <fullName evidence="1">Uncharacterized protein</fullName>
    </submittedName>
</protein>
<evidence type="ECO:0000313" key="1">
    <source>
        <dbReference type="EMBL" id="GEU14220.1"/>
    </source>
</evidence>
<dbReference type="EMBL" id="BLEY01000027">
    <property type="protein sequence ID" value="GEU14220.1"/>
    <property type="molecule type" value="Genomic_DNA"/>
</dbReference>
<organism evidence="1">
    <name type="scientific">Bacillus anthracis</name>
    <name type="common">anthrax bacterium</name>
    <dbReference type="NCBI Taxonomy" id="1392"/>
    <lineage>
        <taxon>Bacteria</taxon>
        <taxon>Bacillati</taxon>
        <taxon>Bacillota</taxon>
        <taxon>Bacilli</taxon>
        <taxon>Bacillales</taxon>
        <taxon>Bacillaceae</taxon>
        <taxon>Bacillus</taxon>
        <taxon>Bacillus cereus group</taxon>
    </lineage>
</organism>
<name>A0A640MPZ6_BACAN</name>
<reference evidence="1" key="1">
    <citation type="submission" date="2019-12" db="EMBL/GenBank/DDBJ databases">
        <title>Epidemiological and comparative genomic analysis of Bacillus anthracis isolated from northern Vietnam.</title>
        <authorList>
            <person name="Hoang T.T.H."/>
            <person name="Dang D.A."/>
            <person name="Pham M.H."/>
            <person name="Luong M.H."/>
            <person name="Tran N.D."/>
            <person name="Nguyen T.H."/>
            <person name="Nguyen T.T."/>
            <person name="Inoue S."/>
            <person name="Morikawa S."/>
            <person name="Okutani A."/>
        </authorList>
    </citation>
    <scope>NUCLEOTIDE SEQUENCE</scope>
    <source>
        <strain evidence="1">QuyetLC</strain>
    </source>
</reference>
<dbReference type="AlphaFoldDB" id="A0A640MPZ6"/>
<sequence length="119" mass="14134">MENIIIKKRDENTIYEIAELLRNEKLIEDLHEYLHDIANDVLVRNDLRSHEEIEIELTEHEQKIVADHHYLSDAQISELFFAINDIFNEHWCDDDEISKVTYASLTLIHALFARLGYLK</sequence>
<proteinExistence type="predicted"/>
<comment type="caution">
    <text evidence="1">The sequence shown here is derived from an EMBL/GenBank/DDBJ whole genome shotgun (WGS) entry which is preliminary data.</text>
</comment>